<dbReference type="GO" id="GO:0004174">
    <property type="term" value="F:electron-transferring-flavoprotein dehydrogenase activity"/>
    <property type="evidence" value="ECO:0007669"/>
    <property type="project" value="UniProtKB-UniRule"/>
</dbReference>
<organism evidence="8 9">
    <name type="scientific">Rhodopila globiformis</name>
    <name type="common">Rhodopseudomonas globiformis</name>
    <dbReference type="NCBI Taxonomy" id="1071"/>
    <lineage>
        <taxon>Bacteria</taxon>
        <taxon>Pseudomonadati</taxon>
        <taxon>Pseudomonadota</taxon>
        <taxon>Alphaproteobacteria</taxon>
        <taxon>Acetobacterales</taxon>
        <taxon>Acetobacteraceae</taxon>
        <taxon>Rhodopila</taxon>
    </lineage>
</organism>
<accession>A0A2S6NFR9</accession>
<gene>
    <name evidence="8" type="ORF">CCS01_14330</name>
</gene>
<comment type="catalytic activity">
    <reaction evidence="6">
        <text>a ubiquinone + reduced [electron-transfer flavoprotein] = a ubiquinol + oxidized [electron-transfer flavoprotein] + H(+)</text>
        <dbReference type="Rhea" id="RHEA:24052"/>
        <dbReference type="Rhea" id="RHEA-COMP:9565"/>
        <dbReference type="Rhea" id="RHEA-COMP:9566"/>
        <dbReference type="Rhea" id="RHEA-COMP:10685"/>
        <dbReference type="Rhea" id="RHEA-COMP:10686"/>
        <dbReference type="ChEBI" id="CHEBI:15378"/>
        <dbReference type="ChEBI" id="CHEBI:16389"/>
        <dbReference type="ChEBI" id="CHEBI:17976"/>
        <dbReference type="ChEBI" id="CHEBI:57692"/>
        <dbReference type="ChEBI" id="CHEBI:58307"/>
        <dbReference type="EC" id="1.5.5.1"/>
    </reaction>
</comment>
<dbReference type="GO" id="GO:0046872">
    <property type="term" value="F:metal ion binding"/>
    <property type="evidence" value="ECO:0007669"/>
    <property type="project" value="UniProtKB-KW"/>
</dbReference>
<keyword evidence="1 6" id="KW-0813">Transport</keyword>
<evidence type="ECO:0000259" key="7">
    <source>
        <dbReference type="PROSITE" id="PS51379"/>
    </source>
</evidence>
<keyword evidence="3 6" id="KW-0249">Electron transport</keyword>
<comment type="caution">
    <text evidence="8">The sequence shown here is derived from an EMBL/GenBank/DDBJ whole genome shotgun (WGS) entry which is preliminary data.</text>
</comment>
<keyword evidence="5 6" id="KW-0411">Iron-sulfur</keyword>
<dbReference type="OrthoDB" id="9766632at2"/>
<evidence type="ECO:0000256" key="4">
    <source>
        <dbReference type="ARBA" id="ARBA00023004"/>
    </source>
</evidence>
<dbReference type="PANTHER" id="PTHR10617:SF107">
    <property type="entry name" value="ELECTRON TRANSFER FLAVOPROTEIN-UBIQUINONE OXIDOREDUCTASE, MITOCHONDRIAL"/>
    <property type="match status" value="1"/>
</dbReference>
<evidence type="ECO:0000256" key="2">
    <source>
        <dbReference type="ARBA" id="ARBA00022723"/>
    </source>
</evidence>
<dbReference type="EMBL" id="NHRY01000144">
    <property type="protein sequence ID" value="PPQ33495.1"/>
    <property type="molecule type" value="Genomic_DNA"/>
</dbReference>
<dbReference type="InterPro" id="IPR040156">
    <property type="entry name" value="ETF-QO"/>
</dbReference>
<dbReference type="SUPFAM" id="SSF54862">
    <property type="entry name" value="4Fe-4S ferredoxins"/>
    <property type="match status" value="1"/>
</dbReference>
<name>A0A2S6NFR9_RHOGL</name>
<evidence type="ECO:0000256" key="3">
    <source>
        <dbReference type="ARBA" id="ARBA00022982"/>
    </source>
</evidence>
<proteinExistence type="predicted"/>
<dbReference type="PROSITE" id="PS51379">
    <property type="entry name" value="4FE4S_FER_2"/>
    <property type="match status" value="1"/>
</dbReference>
<evidence type="ECO:0000256" key="5">
    <source>
        <dbReference type="ARBA" id="ARBA00023014"/>
    </source>
</evidence>
<dbReference type="GO" id="GO:0051539">
    <property type="term" value="F:4 iron, 4 sulfur cluster binding"/>
    <property type="evidence" value="ECO:0007669"/>
    <property type="project" value="UniProtKB-UniRule"/>
</dbReference>
<sequence>MPRLVITVNLDRFLSPESRHFPAGGYEIIGADEGAPKLQIGAQNCVHCKTCDTKDPTQNIDWVPPAGGGGPGYPGGM</sequence>
<protein>
    <recommendedName>
        <fullName evidence="6">Electron transfer flavoprotein-ubiquinone oxidoreductase</fullName>
        <shortName evidence="6">ETF-QO</shortName>
        <ecNumber evidence="6">1.5.5.1</ecNumber>
    </recommendedName>
</protein>
<evidence type="ECO:0000313" key="9">
    <source>
        <dbReference type="Proteomes" id="UP000239724"/>
    </source>
</evidence>
<reference evidence="8 9" key="1">
    <citation type="journal article" date="2018" name="Arch. Microbiol.">
        <title>New insights into the metabolic potential of the phototrophic purple bacterium Rhodopila globiformis DSM 161(T) from its draft genome sequence and evidence for a vanadium-dependent nitrogenase.</title>
        <authorList>
            <person name="Imhoff J.F."/>
            <person name="Rahn T."/>
            <person name="Kunzel S."/>
            <person name="Neulinger S.C."/>
        </authorList>
    </citation>
    <scope>NUCLEOTIDE SEQUENCE [LARGE SCALE GENOMIC DNA]</scope>
    <source>
        <strain evidence="8 9">DSM 161</strain>
    </source>
</reference>
<dbReference type="Pfam" id="PF05187">
    <property type="entry name" value="Fer4_ETF_QO"/>
    <property type="match status" value="1"/>
</dbReference>
<comment type="cofactor">
    <cofactor evidence="6">
        <name>FAD</name>
        <dbReference type="ChEBI" id="CHEBI:57692"/>
    </cofactor>
</comment>
<dbReference type="PANTHER" id="PTHR10617">
    <property type="entry name" value="ELECTRON TRANSFER FLAVOPROTEIN-UBIQUINONE OXIDOREDUCTASE"/>
    <property type="match status" value="1"/>
</dbReference>
<evidence type="ECO:0000256" key="6">
    <source>
        <dbReference type="RuleBase" id="RU366068"/>
    </source>
</evidence>
<keyword evidence="6" id="KW-0285">Flavoprotein</keyword>
<comment type="function">
    <text evidence="6">Accepts electrons from ETF and reduces ubiquinone.</text>
</comment>
<keyword evidence="6" id="KW-0560">Oxidoreductase</keyword>
<feature type="domain" description="4Fe-4S ferredoxin-type" evidence="7">
    <location>
        <begin position="36"/>
        <end position="65"/>
    </location>
</feature>
<keyword evidence="6" id="KW-0830">Ubiquinone</keyword>
<dbReference type="Proteomes" id="UP000239724">
    <property type="component" value="Unassembled WGS sequence"/>
</dbReference>
<keyword evidence="4 6" id="KW-0408">Iron</keyword>
<keyword evidence="2 6" id="KW-0479">Metal-binding</keyword>
<evidence type="ECO:0000313" key="8">
    <source>
        <dbReference type="EMBL" id="PPQ33495.1"/>
    </source>
</evidence>
<keyword evidence="6" id="KW-0274">FAD</keyword>
<keyword evidence="9" id="KW-1185">Reference proteome</keyword>
<evidence type="ECO:0000256" key="1">
    <source>
        <dbReference type="ARBA" id="ARBA00022448"/>
    </source>
</evidence>
<dbReference type="EC" id="1.5.5.1" evidence="6"/>
<comment type="cofactor">
    <cofactor evidence="6">
        <name>[4Fe-4S] cluster</name>
        <dbReference type="ChEBI" id="CHEBI:49883"/>
    </cofactor>
    <text evidence="6">Binds 1 [4Fe-4S] cluster.</text>
</comment>
<dbReference type="AlphaFoldDB" id="A0A2S6NFR9"/>
<dbReference type="InterPro" id="IPR007859">
    <property type="entry name" value="ETF-QO/FixX_C"/>
</dbReference>
<dbReference type="InterPro" id="IPR017896">
    <property type="entry name" value="4Fe4S_Fe-S-bd"/>
</dbReference>
<dbReference type="Gene3D" id="3.30.70.20">
    <property type="match status" value="1"/>
</dbReference>